<reference evidence="2 3" key="1">
    <citation type="journal article" date="2012" name="J. Bacteriol.">
        <title>Genome sequences of type strains of seven species of the marine bacterium Pseudoalteromonas.</title>
        <authorList>
            <person name="Xie B.B."/>
            <person name="Shu Y.L."/>
            <person name="Qin Q.L."/>
            <person name="Rong J.C."/>
            <person name="Zhang X.Y."/>
            <person name="Chen X.L."/>
            <person name="Shi M."/>
            <person name="He H.L."/>
            <person name="Zhou B.C."/>
            <person name="Zhang Y.Z."/>
        </authorList>
    </citation>
    <scope>NUCLEOTIDE SEQUENCE [LARGE SCALE GENOMIC DNA]</scope>
    <source>
        <strain evidence="2 3">A 37-1-2</strain>
    </source>
</reference>
<gene>
    <name evidence="2" type="ORF">PARC_a0489</name>
</gene>
<dbReference type="KEGG" id="part:PARC_a0489"/>
<protein>
    <submittedName>
        <fullName evidence="2">Uncharacterized protein</fullName>
    </submittedName>
</protein>
<dbReference type="AlphaFoldDB" id="A0A290RYE3"/>
<feature type="signal peptide" evidence="1">
    <location>
        <begin position="1"/>
        <end position="20"/>
    </location>
</feature>
<dbReference type="EMBL" id="CP011025">
    <property type="protein sequence ID" value="ATC85218.1"/>
    <property type="molecule type" value="Genomic_DNA"/>
</dbReference>
<dbReference type="RefSeq" id="WP_033012867.1">
    <property type="nucleotide sequence ID" value="NZ_CP011025.1"/>
</dbReference>
<feature type="chain" id="PRO_5012900094" evidence="1">
    <location>
        <begin position="21"/>
        <end position="299"/>
    </location>
</feature>
<name>A0A290RYE3_9GAMM</name>
<dbReference type="OrthoDB" id="6316269at2"/>
<evidence type="ECO:0000256" key="1">
    <source>
        <dbReference type="SAM" id="SignalP"/>
    </source>
</evidence>
<evidence type="ECO:0000313" key="2">
    <source>
        <dbReference type="EMBL" id="ATC85218.1"/>
    </source>
</evidence>
<proteinExistence type="predicted"/>
<dbReference type="Proteomes" id="UP000016505">
    <property type="component" value="Chromosome I"/>
</dbReference>
<keyword evidence="1" id="KW-0732">Signal</keyword>
<accession>A0A290RYE3</accession>
<sequence>MIKNLLLTSLIGLVSFSSLASETPLYTECSTCFSFEQFKNTARLKAKVDRPRDVYVMNLDKSIIEKFNVSKTITGYRILKGDNEPDGRGGHIQDVRIPIYSWTVDSYGVEQDVLNTFHNISDAKSAVVASLAGVSATIVPKEIAGSAWDLVGFGAKQYEVSSYYNEHTTLDQDISNFTIAAAKVSGVAEIEKVFMQVAFDDKSIAIYSLFGIIGDELIWDFEHGRDVDGNKVEPTLPVTSPRTYTFKKGGLSTFSNFYDAAVRSGAQFYSTSAKSPSSAGRVSCVGGKAPGSYICTYTK</sequence>
<evidence type="ECO:0000313" key="3">
    <source>
        <dbReference type="Proteomes" id="UP000016505"/>
    </source>
</evidence>
<organism evidence="2 3">
    <name type="scientific">Pseudoalteromonas arctica A 37-1-2</name>
    <dbReference type="NCBI Taxonomy" id="1117313"/>
    <lineage>
        <taxon>Bacteria</taxon>
        <taxon>Pseudomonadati</taxon>
        <taxon>Pseudomonadota</taxon>
        <taxon>Gammaproteobacteria</taxon>
        <taxon>Alteromonadales</taxon>
        <taxon>Pseudoalteromonadaceae</taxon>
        <taxon>Pseudoalteromonas</taxon>
    </lineage>
</organism>